<dbReference type="RefSeq" id="WP_315626279.1">
    <property type="nucleotide sequence ID" value="NZ_JAUHMF010000010.1"/>
</dbReference>
<gene>
    <name evidence="1" type="ORF">QYE77_15255</name>
</gene>
<dbReference type="Proteomes" id="UP001254165">
    <property type="component" value="Unassembled WGS sequence"/>
</dbReference>
<keyword evidence="1" id="KW-0614">Plasmid</keyword>
<organism evidence="1 2">
    <name type="scientific">Thermanaerothrix solaris</name>
    <dbReference type="NCBI Taxonomy" id="3058434"/>
    <lineage>
        <taxon>Bacteria</taxon>
        <taxon>Bacillati</taxon>
        <taxon>Chloroflexota</taxon>
        <taxon>Anaerolineae</taxon>
        <taxon>Anaerolineales</taxon>
        <taxon>Anaerolineaceae</taxon>
        <taxon>Thermanaerothrix</taxon>
    </lineage>
</organism>
<accession>A0ABU3NS13</accession>
<geneLocation type="plasmid" evidence="1">
    <name>p4228-RoL</name>
</geneLocation>
<proteinExistence type="predicted"/>
<dbReference type="EMBL" id="JAUHMF010000010">
    <property type="protein sequence ID" value="MDT8899622.1"/>
    <property type="molecule type" value="Genomic_DNA"/>
</dbReference>
<name>A0ABU3NS13_9CHLR</name>
<dbReference type="Pfam" id="PF20529">
    <property type="entry name" value="DUF6744"/>
    <property type="match status" value="1"/>
</dbReference>
<protein>
    <submittedName>
        <fullName evidence="1">Uncharacterized protein</fullName>
    </submittedName>
</protein>
<evidence type="ECO:0000313" key="2">
    <source>
        <dbReference type="Proteomes" id="UP001254165"/>
    </source>
</evidence>
<dbReference type="InterPro" id="IPR046632">
    <property type="entry name" value="DUF6744"/>
</dbReference>
<reference evidence="1 2" key="1">
    <citation type="submission" date="2023-07" db="EMBL/GenBank/DDBJ databases">
        <title>Novel species of Thermanaerothrix with wide hydrolytic capabilities.</title>
        <authorList>
            <person name="Zayulina K.S."/>
            <person name="Podosokorskaya O.A."/>
            <person name="Elcheninov A.G."/>
        </authorList>
    </citation>
    <scope>NUCLEOTIDE SEQUENCE [LARGE SCALE GENOMIC DNA]</scope>
    <source>
        <strain evidence="1 2">4228-RoL</strain>
        <plasmid evidence="1">p4228-RoL</plasmid>
    </source>
</reference>
<comment type="caution">
    <text evidence="1">The sequence shown here is derived from an EMBL/GenBank/DDBJ whole genome shotgun (WGS) entry which is preliminary data.</text>
</comment>
<evidence type="ECO:0000313" key="1">
    <source>
        <dbReference type="EMBL" id="MDT8899622.1"/>
    </source>
</evidence>
<keyword evidence="2" id="KW-1185">Reference proteome</keyword>
<sequence length="302" mass="33944">MKGHLVWWAVPDDVLVAFDKLKSLGLASPPPLQAWQKATTVAALAMREEFEGYRITLRKVANTKKQFLAEVIRDIPDKEKRVITIPLIAAEFLQSGATYEILSTAPNDIQCEAIIEKIDLCYQDALNYADAQDLRRHIRRMLLDALLGAPVRKTGGLYFIPANIRSAPAVPEVLSDIRQALKSSDERIEFSYVRILDDEEAALNDIKKSIFDFLIQELNDLKASSKNLKSPNVRGENKKAALQAAFEKYKTLASRVEVYKETFESNFEVIATALEQTYQDLLDALDALPVSVPQTQDTLFTL</sequence>